<dbReference type="EMBL" id="NAJN01004498">
    <property type="protein sequence ID" value="TKA21628.1"/>
    <property type="molecule type" value="Genomic_DNA"/>
</dbReference>
<dbReference type="AlphaFoldDB" id="A0A4U0TIK5"/>
<keyword evidence="2" id="KW-1185">Reference proteome</keyword>
<sequence length="147" mass="16368">LLAYSKSIALNTSNAGSVQWSLDHKILHLHGRPIVIERFQRMVRDVVKEAERVLWEELMWTGPEGRFAVPLGKIEDDVTFTKRGISFVSKSSNGLTGGLDWMIDRMQVSDEGRKMRKGGICSVVNISQSVNGIALVSVSQANRRGEN</sequence>
<accession>A0A4U0TIK5</accession>
<evidence type="ECO:0000313" key="2">
    <source>
        <dbReference type="Proteomes" id="UP000308768"/>
    </source>
</evidence>
<comment type="caution">
    <text evidence="1">The sequence shown here is derived from an EMBL/GenBank/DDBJ whole genome shotgun (WGS) entry which is preliminary data.</text>
</comment>
<protein>
    <submittedName>
        <fullName evidence="1">Uncharacterized protein</fullName>
    </submittedName>
</protein>
<dbReference type="Proteomes" id="UP000308768">
    <property type="component" value="Unassembled WGS sequence"/>
</dbReference>
<dbReference type="OrthoDB" id="3692397at2759"/>
<proteinExistence type="predicted"/>
<reference evidence="1 2" key="1">
    <citation type="submission" date="2017-03" db="EMBL/GenBank/DDBJ databases">
        <title>Genomes of endolithic fungi from Antarctica.</title>
        <authorList>
            <person name="Coleine C."/>
            <person name="Masonjones S."/>
            <person name="Stajich J.E."/>
        </authorList>
    </citation>
    <scope>NUCLEOTIDE SEQUENCE [LARGE SCALE GENOMIC DNA]</scope>
    <source>
        <strain evidence="1 2">CCFEE 5187</strain>
    </source>
</reference>
<dbReference type="STRING" id="331657.A0A4U0TIK5"/>
<name>A0A4U0TIK5_9PEZI</name>
<evidence type="ECO:0000313" key="1">
    <source>
        <dbReference type="EMBL" id="TKA21628.1"/>
    </source>
</evidence>
<gene>
    <name evidence="1" type="ORF">B0A49_13752</name>
</gene>
<feature type="non-terminal residue" evidence="1">
    <location>
        <position position="1"/>
    </location>
</feature>
<organism evidence="1 2">
    <name type="scientific">Cryomyces minteri</name>
    <dbReference type="NCBI Taxonomy" id="331657"/>
    <lineage>
        <taxon>Eukaryota</taxon>
        <taxon>Fungi</taxon>
        <taxon>Dikarya</taxon>
        <taxon>Ascomycota</taxon>
        <taxon>Pezizomycotina</taxon>
        <taxon>Dothideomycetes</taxon>
        <taxon>Dothideomycetes incertae sedis</taxon>
        <taxon>Cryomyces</taxon>
    </lineage>
</organism>